<feature type="transmembrane region" description="Helical" evidence="3">
    <location>
        <begin position="354"/>
        <end position="379"/>
    </location>
</feature>
<keyword evidence="2 3" id="KW-0472">Membrane</keyword>
<evidence type="ECO:0000256" key="3">
    <source>
        <dbReference type="SAM" id="Phobius"/>
    </source>
</evidence>
<evidence type="ECO:0000313" key="5">
    <source>
        <dbReference type="Proteomes" id="UP001165422"/>
    </source>
</evidence>
<evidence type="ECO:0000256" key="2">
    <source>
        <dbReference type="ARBA" id="ARBA00023136"/>
    </source>
</evidence>
<dbReference type="PIRSF" id="PIRSF005690">
    <property type="entry name" value="GerBA"/>
    <property type="match status" value="1"/>
</dbReference>
<reference evidence="4" key="1">
    <citation type="submission" date="2021-11" db="EMBL/GenBank/DDBJ databases">
        <authorList>
            <person name="Qingchun L."/>
            <person name="Dong Z."/>
            <person name="Zongwei Q."/>
            <person name="Jia Z."/>
            <person name="Duotao L."/>
        </authorList>
    </citation>
    <scope>NUCLEOTIDE SEQUENCE</scope>
    <source>
        <strain evidence="4">WLY-B-L2</strain>
    </source>
</reference>
<dbReference type="InterPro" id="IPR050768">
    <property type="entry name" value="UPF0353/GerABKA_families"/>
</dbReference>
<proteinExistence type="inferred from homology"/>
<feature type="transmembrane region" description="Helical" evidence="3">
    <location>
        <begin position="391"/>
        <end position="416"/>
    </location>
</feature>
<evidence type="ECO:0000313" key="4">
    <source>
        <dbReference type="EMBL" id="MCC9294088.1"/>
    </source>
</evidence>
<feature type="transmembrane region" description="Helical" evidence="3">
    <location>
        <begin position="273"/>
        <end position="295"/>
    </location>
</feature>
<comment type="caution">
    <text evidence="4">The sequence shown here is derived from an EMBL/GenBank/DDBJ whole genome shotgun (WGS) entry which is preliminary data.</text>
</comment>
<gene>
    <name evidence="4" type="ORF">LN736_04285</name>
</gene>
<dbReference type="PANTHER" id="PTHR22550">
    <property type="entry name" value="SPORE GERMINATION PROTEIN"/>
    <property type="match status" value="1"/>
</dbReference>
<sequence>MNNYLNYINEKLKNNSDLKHREIKCSRGIIYLLFIDDMCDSKFISEYIIAPLIKNSKSITDVEMIKDQVLYSNSLGDVNSKDDALLHILSGDVIILSDFYGNVIYCEAKGFNKRTINTPLTETVIKGPREGLTEALMDNISLIRRRIKSPQLKIEYKIVGKISNTTVVFLYLQDLVSQKVIKYINDKFSKMNIDFLLDTNYIEEQLKNSGTIFDTIGYTEKADTAASKILQGRVLILVDGTPFALSAPYFFIENFQMADDYYLNTYYTSIVRLIRIAAFGISVFLPGLYIALTTYHFSLIPLIFVFRLSSSRADVPIPTSIEVYLMLFFFQLLREAGIRLPQPIGQSMSIVGALILGQAAVSAGLTSQSTVIIVAISAISSFLTPKLYGPILVWSSIILLLCSLIGMLGFFMGLFVMISDVASLDSCGYPYITPILTRKNLRYRDIFLRGKLTNISNNNFNKDDKI</sequence>
<comment type="similarity">
    <text evidence="1">Belongs to the GerABKA family.</text>
</comment>
<dbReference type="Proteomes" id="UP001165422">
    <property type="component" value="Unassembled WGS sequence"/>
</dbReference>
<evidence type="ECO:0000256" key="1">
    <source>
        <dbReference type="ARBA" id="ARBA00005278"/>
    </source>
</evidence>
<name>A0ABS8N2S4_9CLOT</name>
<dbReference type="RefSeq" id="WP_229980950.1">
    <property type="nucleotide sequence ID" value="NZ_JAJJPB010000003.1"/>
</dbReference>
<keyword evidence="3" id="KW-1133">Transmembrane helix</keyword>
<feature type="transmembrane region" description="Helical" evidence="3">
    <location>
        <begin position="315"/>
        <end position="333"/>
    </location>
</feature>
<dbReference type="EMBL" id="JAJJPB010000003">
    <property type="protein sequence ID" value="MCC9294088.1"/>
    <property type="molecule type" value="Genomic_DNA"/>
</dbReference>
<keyword evidence="3" id="KW-0812">Transmembrane</keyword>
<dbReference type="InterPro" id="IPR004995">
    <property type="entry name" value="Spore_Ger"/>
</dbReference>
<dbReference type="PANTHER" id="PTHR22550:SF5">
    <property type="entry name" value="LEUCINE ZIPPER PROTEIN 4"/>
    <property type="match status" value="1"/>
</dbReference>
<dbReference type="Pfam" id="PF03323">
    <property type="entry name" value="GerA"/>
    <property type="match status" value="1"/>
</dbReference>
<accession>A0ABS8N2S4</accession>
<protein>
    <submittedName>
        <fullName evidence="4">Spore germination protein</fullName>
    </submittedName>
</protein>
<keyword evidence="5" id="KW-1185">Reference proteome</keyword>
<organism evidence="4 5">
    <name type="scientific">Clostridium aromativorans</name>
    <dbReference type="NCBI Taxonomy" id="2836848"/>
    <lineage>
        <taxon>Bacteria</taxon>
        <taxon>Bacillati</taxon>
        <taxon>Bacillota</taxon>
        <taxon>Clostridia</taxon>
        <taxon>Eubacteriales</taxon>
        <taxon>Clostridiaceae</taxon>
        <taxon>Clostridium</taxon>
    </lineage>
</organism>